<keyword evidence="9" id="KW-0173">Coenzyme A biosynthesis</keyword>
<dbReference type="InterPro" id="IPR001980">
    <property type="entry name" value="PPAT"/>
</dbReference>
<evidence type="ECO:0000256" key="9">
    <source>
        <dbReference type="ARBA" id="ARBA00022993"/>
    </source>
</evidence>
<organism evidence="13">
    <name type="scientific">freshwater metagenome</name>
    <dbReference type="NCBI Taxonomy" id="449393"/>
    <lineage>
        <taxon>unclassified sequences</taxon>
        <taxon>metagenomes</taxon>
        <taxon>ecological metagenomes</taxon>
    </lineage>
</organism>
<protein>
    <recommendedName>
        <fullName evidence="2">Phosphopantetheine adenylyltransferase</fullName>
        <ecNumber evidence="1">2.7.7.3</ecNumber>
    </recommendedName>
</protein>
<dbReference type="PRINTS" id="PR01020">
    <property type="entry name" value="LPSBIOSNTHSS"/>
</dbReference>
<proteinExistence type="inferred from homology"/>
<dbReference type="HAMAP" id="MF_00151">
    <property type="entry name" value="PPAT_bact"/>
    <property type="match status" value="1"/>
</dbReference>
<keyword evidence="7" id="KW-0067">ATP-binding</keyword>
<dbReference type="EMBL" id="CAFBMF010000169">
    <property type="protein sequence ID" value="CAB4914140.1"/>
    <property type="molecule type" value="Genomic_DNA"/>
</dbReference>
<evidence type="ECO:0000256" key="4">
    <source>
        <dbReference type="ARBA" id="ARBA00022679"/>
    </source>
</evidence>
<dbReference type="PANTHER" id="PTHR21342">
    <property type="entry name" value="PHOSPHOPANTETHEINE ADENYLYLTRANSFERASE"/>
    <property type="match status" value="1"/>
</dbReference>
<keyword evidence="8" id="KW-0460">Magnesium</keyword>
<dbReference type="SUPFAM" id="SSF52374">
    <property type="entry name" value="Nucleotidylyl transferase"/>
    <property type="match status" value="1"/>
</dbReference>
<keyword evidence="5" id="KW-0548">Nucleotidyltransferase</keyword>
<dbReference type="NCBIfam" id="TIGR00125">
    <property type="entry name" value="cyt_tran_rel"/>
    <property type="match status" value="1"/>
</dbReference>
<evidence type="ECO:0000313" key="13">
    <source>
        <dbReference type="EMBL" id="CAB4779438.1"/>
    </source>
</evidence>
<accession>A0A6J6W8X3</accession>
<evidence type="ECO:0000313" key="17">
    <source>
        <dbReference type="EMBL" id="CAB5037643.1"/>
    </source>
</evidence>
<feature type="domain" description="Cytidyltransferase-like" evidence="11">
    <location>
        <begin position="10"/>
        <end position="138"/>
    </location>
</feature>
<dbReference type="InterPro" id="IPR004821">
    <property type="entry name" value="Cyt_trans-like"/>
</dbReference>
<sequence length="177" mass="19098">MVASSALTALYPGSFDPFHNGHLDVVEQSVELFGAVVIAVMHNPQKPSGLIDLDRRVDLVRACVSHLPTVRVAAHPGLAVDAARAEKVDFIVKGLRTPGDFEVEQQMAHTNYSVSGVRTVYLPCHHGQSFISSRFIRDIAQHHGQVSHLVPAPVATALAGIFGEPVADHRPSSERNS</sequence>
<evidence type="ECO:0000313" key="16">
    <source>
        <dbReference type="EMBL" id="CAB4914140.1"/>
    </source>
</evidence>
<dbReference type="EMBL" id="CAEZZP010000096">
    <property type="protein sequence ID" value="CAB4779438.1"/>
    <property type="molecule type" value="Genomic_DNA"/>
</dbReference>
<keyword evidence="3" id="KW-0963">Cytoplasm</keyword>
<evidence type="ECO:0000256" key="8">
    <source>
        <dbReference type="ARBA" id="ARBA00022842"/>
    </source>
</evidence>
<comment type="catalytic activity">
    <reaction evidence="10">
        <text>(R)-4'-phosphopantetheine + ATP + H(+) = 3'-dephospho-CoA + diphosphate</text>
        <dbReference type="Rhea" id="RHEA:19801"/>
        <dbReference type="ChEBI" id="CHEBI:15378"/>
        <dbReference type="ChEBI" id="CHEBI:30616"/>
        <dbReference type="ChEBI" id="CHEBI:33019"/>
        <dbReference type="ChEBI" id="CHEBI:57328"/>
        <dbReference type="ChEBI" id="CHEBI:61723"/>
        <dbReference type="EC" id="2.7.7.3"/>
    </reaction>
</comment>
<dbReference type="EC" id="2.7.7.3" evidence="1"/>
<dbReference type="AlphaFoldDB" id="A0A6J6W8X3"/>
<evidence type="ECO:0000256" key="3">
    <source>
        <dbReference type="ARBA" id="ARBA00022490"/>
    </source>
</evidence>
<evidence type="ECO:0000313" key="14">
    <source>
        <dbReference type="EMBL" id="CAB4821979.1"/>
    </source>
</evidence>
<keyword evidence="6" id="KW-0547">Nucleotide-binding</keyword>
<dbReference type="EMBL" id="CAFBLJ010000108">
    <property type="protein sequence ID" value="CAB4880078.1"/>
    <property type="molecule type" value="Genomic_DNA"/>
</dbReference>
<evidence type="ECO:0000256" key="6">
    <source>
        <dbReference type="ARBA" id="ARBA00022741"/>
    </source>
</evidence>
<gene>
    <name evidence="12" type="ORF">UFOPK2658_01988</name>
    <name evidence="13" type="ORF">UFOPK2880_01340</name>
    <name evidence="14" type="ORF">UFOPK3004_01883</name>
    <name evidence="15" type="ORF">UFOPK3304_01557</name>
    <name evidence="16" type="ORF">UFOPK3494_01713</name>
    <name evidence="17" type="ORF">UFOPK4134_01787</name>
</gene>
<dbReference type="PANTHER" id="PTHR21342:SF1">
    <property type="entry name" value="PHOSPHOPANTETHEINE ADENYLYLTRANSFERASE"/>
    <property type="match status" value="1"/>
</dbReference>
<dbReference type="GO" id="GO:0005524">
    <property type="term" value="F:ATP binding"/>
    <property type="evidence" value="ECO:0007669"/>
    <property type="project" value="UniProtKB-KW"/>
</dbReference>
<evidence type="ECO:0000313" key="15">
    <source>
        <dbReference type="EMBL" id="CAB4880078.1"/>
    </source>
</evidence>
<dbReference type="EMBL" id="CAFAAL010000262">
    <property type="protein sequence ID" value="CAB4821979.1"/>
    <property type="molecule type" value="Genomic_DNA"/>
</dbReference>
<dbReference type="EMBL" id="CAFBPS010000211">
    <property type="protein sequence ID" value="CAB5037643.1"/>
    <property type="molecule type" value="Genomic_DNA"/>
</dbReference>
<evidence type="ECO:0000256" key="2">
    <source>
        <dbReference type="ARBA" id="ARBA00013868"/>
    </source>
</evidence>
<evidence type="ECO:0000259" key="11">
    <source>
        <dbReference type="Pfam" id="PF01467"/>
    </source>
</evidence>
<reference evidence="13" key="1">
    <citation type="submission" date="2020-05" db="EMBL/GenBank/DDBJ databases">
        <authorList>
            <person name="Chiriac C."/>
            <person name="Salcher M."/>
            <person name="Ghai R."/>
            <person name="Kavagutti S V."/>
        </authorList>
    </citation>
    <scope>NUCLEOTIDE SEQUENCE</scope>
</reference>
<dbReference type="InterPro" id="IPR014729">
    <property type="entry name" value="Rossmann-like_a/b/a_fold"/>
</dbReference>
<keyword evidence="4" id="KW-0808">Transferase</keyword>
<evidence type="ECO:0000256" key="5">
    <source>
        <dbReference type="ARBA" id="ARBA00022695"/>
    </source>
</evidence>
<dbReference type="GO" id="GO:0004595">
    <property type="term" value="F:pantetheine-phosphate adenylyltransferase activity"/>
    <property type="evidence" value="ECO:0007669"/>
    <property type="project" value="UniProtKB-EC"/>
</dbReference>
<dbReference type="NCBIfam" id="TIGR01510">
    <property type="entry name" value="coaD_prev_kdtB"/>
    <property type="match status" value="1"/>
</dbReference>
<evidence type="ECO:0000256" key="1">
    <source>
        <dbReference type="ARBA" id="ARBA00012392"/>
    </source>
</evidence>
<name>A0A6J6W8X3_9ZZZZ</name>
<dbReference type="Gene3D" id="3.40.50.620">
    <property type="entry name" value="HUPs"/>
    <property type="match status" value="1"/>
</dbReference>
<dbReference type="EMBL" id="CAEZYH010000162">
    <property type="protein sequence ID" value="CAB4735950.1"/>
    <property type="molecule type" value="Genomic_DNA"/>
</dbReference>
<evidence type="ECO:0000256" key="10">
    <source>
        <dbReference type="ARBA" id="ARBA00029346"/>
    </source>
</evidence>
<evidence type="ECO:0000313" key="12">
    <source>
        <dbReference type="EMBL" id="CAB4735950.1"/>
    </source>
</evidence>
<dbReference type="GO" id="GO:0015937">
    <property type="term" value="P:coenzyme A biosynthetic process"/>
    <property type="evidence" value="ECO:0007669"/>
    <property type="project" value="UniProtKB-KW"/>
</dbReference>
<dbReference type="Pfam" id="PF01467">
    <property type="entry name" value="CTP_transf_like"/>
    <property type="match status" value="1"/>
</dbReference>
<evidence type="ECO:0000256" key="7">
    <source>
        <dbReference type="ARBA" id="ARBA00022840"/>
    </source>
</evidence>